<sequence>MQDVPLADTLKMNSTPRWPVAGDMTSAVTSTCPTPHGAAIAGVWSGVFEEVGDAGAGDSVPPLPVDVGALAAAGAPVGGEVVDGLDVHATAPAATDNPAIIVRVPLPKRISQLLPVRKQSRTGDATHSRYGGSRPRPVRAAQRE</sequence>
<reference evidence="2 3" key="2">
    <citation type="journal article" date="2016" name="Genome Announc.">
        <title>Draft Genome Sequence of Erythromycin- and Oxytetracycline-Sensitive Nocardia seriolae Strain U-1 (NBRC 110359).</title>
        <authorList>
            <person name="Imajoh M."/>
            <person name="Sukeda M."/>
            <person name="Shimizu M."/>
            <person name="Yamane J."/>
            <person name="Ohnishi K."/>
            <person name="Oshima S."/>
        </authorList>
    </citation>
    <scope>NUCLEOTIDE SEQUENCE [LARGE SCALE GENOMIC DNA]</scope>
    <source>
        <strain evidence="2 3">U-1</strain>
    </source>
</reference>
<name>A0ABC9Z0Y3_9NOCA</name>
<protein>
    <submittedName>
        <fullName evidence="2">Threonine synthase</fullName>
    </submittedName>
</protein>
<dbReference type="AlphaFoldDB" id="A0ABC9Z0Y3"/>
<dbReference type="Proteomes" id="UP000037179">
    <property type="component" value="Unassembled WGS sequence"/>
</dbReference>
<evidence type="ECO:0000313" key="3">
    <source>
        <dbReference type="Proteomes" id="UP000037179"/>
    </source>
</evidence>
<evidence type="ECO:0000313" key="2">
    <source>
        <dbReference type="EMBL" id="GAP31186.1"/>
    </source>
</evidence>
<proteinExistence type="predicted"/>
<accession>A0ABC9Z0Y3</accession>
<reference evidence="3" key="1">
    <citation type="submission" date="2015-07" db="EMBL/GenBank/DDBJ databases">
        <title>Nocardia seriolae U-1 whole genome shotgun sequence.</title>
        <authorList>
            <person name="Imajoh M."/>
            <person name="Fukumoto Y."/>
            <person name="Sukeda M."/>
            <person name="Yamane J."/>
            <person name="Yamasaki K."/>
            <person name="Shimizu M."/>
            <person name="Ohnishi K."/>
            <person name="Oshima S."/>
        </authorList>
    </citation>
    <scope>NUCLEOTIDE SEQUENCE [LARGE SCALE GENOMIC DNA]</scope>
    <source>
        <strain evidence="3">U-1</strain>
    </source>
</reference>
<keyword evidence="3" id="KW-1185">Reference proteome</keyword>
<gene>
    <name evidence="2" type="ORF">NSK11_contig00106-0014</name>
</gene>
<evidence type="ECO:0000256" key="1">
    <source>
        <dbReference type="SAM" id="MobiDB-lite"/>
    </source>
</evidence>
<feature type="region of interest" description="Disordered" evidence="1">
    <location>
        <begin position="116"/>
        <end position="144"/>
    </location>
</feature>
<dbReference type="EMBL" id="BBYQ01000106">
    <property type="protein sequence ID" value="GAP31186.1"/>
    <property type="molecule type" value="Genomic_DNA"/>
</dbReference>
<comment type="caution">
    <text evidence="2">The sequence shown here is derived from an EMBL/GenBank/DDBJ whole genome shotgun (WGS) entry which is preliminary data.</text>
</comment>
<organism evidence="2 3">
    <name type="scientific">Nocardia seriolae</name>
    <dbReference type="NCBI Taxonomy" id="37332"/>
    <lineage>
        <taxon>Bacteria</taxon>
        <taxon>Bacillati</taxon>
        <taxon>Actinomycetota</taxon>
        <taxon>Actinomycetes</taxon>
        <taxon>Mycobacteriales</taxon>
        <taxon>Nocardiaceae</taxon>
        <taxon>Nocardia</taxon>
    </lineage>
</organism>